<dbReference type="InterPro" id="IPR017441">
    <property type="entry name" value="Protein_kinase_ATP_BS"/>
</dbReference>
<evidence type="ECO:0000256" key="4">
    <source>
        <dbReference type="ARBA" id="ARBA00022840"/>
    </source>
</evidence>
<protein>
    <submittedName>
        <fullName evidence="9">Serine/threonine protein kinase</fullName>
    </submittedName>
</protein>
<gene>
    <name evidence="9" type="ordered locus">Caci_1927</name>
</gene>
<dbReference type="Pfam" id="PF00069">
    <property type="entry name" value="Pkinase"/>
    <property type="match status" value="1"/>
</dbReference>
<dbReference type="PROSITE" id="PS00107">
    <property type="entry name" value="PROTEIN_KINASE_ATP"/>
    <property type="match status" value="1"/>
</dbReference>
<evidence type="ECO:0000259" key="8">
    <source>
        <dbReference type="PROSITE" id="PS50011"/>
    </source>
</evidence>
<keyword evidence="7" id="KW-1133">Transmembrane helix</keyword>
<proteinExistence type="predicted"/>
<dbReference type="GO" id="GO:0004674">
    <property type="term" value="F:protein serine/threonine kinase activity"/>
    <property type="evidence" value="ECO:0007669"/>
    <property type="project" value="UniProtKB-KW"/>
</dbReference>
<dbReference type="PANTHER" id="PTHR43289:SF34">
    <property type="entry name" value="SERINE_THREONINE-PROTEIN KINASE YBDM-RELATED"/>
    <property type="match status" value="1"/>
</dbReference>
<keyword evidence="7" id="KW-0812">Transmembrane</keyword>
<keyword evidence="4 5" id="KW-0067">ATP-binding</keyword>
<dbReference type="HOGENOM" id="CLU_000288_135_1_11"/>
<dbReference type="Proteomes" id="UP000000851">
    <property type="component" value="Chromosome"/>
</dbReference>
<evidence type="ECO:0000313" key="10">
    <source>
        <dbReference type="Proteomes" id="UP000000851"/>
    </source>
</evidence>
<dbReference type="InterPro" id="IPR008271">
    <property type="entry name" value="Ser/Thr_kinase_AS"/>
</dbReference>
<evidence type="ECO:0000256" key="6">
    <source>
        <dbReference type="SAM" id="MobiDB-lite"/>
    </source>
</evidence>
<reference evidence="9 10" key="1">
    <citation type="journal article" date="2009" name="Stand. Genomic Sci.">
        <title>Complete genome sequence of Catenulispora acidiphila type strain (ID 139908).</title>
        <authorList>
            <person name="Copeland A."/>
            <person name="Lapidus A."/>
            <person name="Glavina Del Rio T."/>
            <person name="Nolan M."/>
            <person name="Lucas S."/>
            <person name="Chen F."/>
            <person name="Tice H."/>
            <person name="Cheng J.F."/>
            <person name="Bruce D."/>
            <person name="Goodwin L."/>
            <person name="Pitluck S."/>
            <person name="Mikhailova N."/>
            <person name="Pati A."/>
            <person name="Ivanova N."/>
            <person name="Mavromatis K."/>
            <person name="Chen A."/>
            <person name="Palaniappan K."/>
            <person name="Chain P."/>
            <person name="Land M."/>
            <person name="Hauser L."/>
            <person name="Chang Y.J."/>
            <person name="Jeffries C.D."/>
            <person name="Chertkov O."/>
            <person name="Brettin T."/>
            <person name="Detter J.C."/>
            <person name="Han C."/>
            <person name="Ali Z."/>
            <person name="Tindall B.J."/>
            <person name="Goker M."/>
            <person name="Bristow J."/>
            <person name="Eisen J.A."/>
            <person name="Markowitz V."/>
            <person name="Hugenholtz P."/>
            <person name="Kyrpides N.C."/>
            <person name="Klenk H.P."/>
        </authorList>
    </citation>
    <scope>NUCLEOTIDE SEQUENCE [LARGE SCALE GENOMIC DNA]</scope>
    <source>
        <strain evidence="10">DSM 44928 / JCM 14897 / NBRC 102108 / NRRL B-24433 / ID139908</strain>
    </source>
</reference>
<dbReference type="GO" id="GO:0005524">
    <property type="term" value="F:ATP binding"/>
    <property type="evidence" value="ECO:0007669"/>
    <property type="project" value="UniProtKB-UniRule"/>
</dbReference>
<dbReference type="Gene3D" id="1.10.510.10">
    <property type="entry name" value="Transferase(Phosphotransferase) domain 1"/>
    <property type="match status" value="1"/>
</dbReference>
<keyword evidence="9" id="KW-0723">Serine/threonine-protein kinase</keyword>
<evidence type="ECO:0000256" key="5">
    <source>
        <dbReference type="PROSITE-ProRule" id="PRU10141"/>
    </source>
</evidence>
<organism evidence="9 10">
    <name type="scientific">Catenulispora acidiphila (strain DSM 44928 / JCM 14897 / NBRC 102108 / NRRL B-24433 / ID139908)</name>
    <dbReference type="NCBI Taxonomy" id="479433"/>
    <lineage>
        <taxon>Bacteria</taxon>
        <taxon>Bacillati</taxon>
        <taxon>Actinomycetota</taxon>
        <taxon>Actinomycetes</taxon>
        <taxon>Catenulisporales</taxon>
        <taxon>Catenulisporaceae</taxon>
        <taxon>Catenulispora</taxon>
    </lineage>
</organism>
<keyword evidence="10" id="KW-1185">Reference proteome</keyword>
<accession>C7QEF6</accession>
<dbReference type="AlphaFoldDB" id="C7QEF6"/>
<feature type="region of interest" description="Disordered" evidence="6">
    <location>
        <begin position="411"/>
        <end position="522"/>
    </location>
</feature>
<dbReference type="InterPro" id="IPR000719">
    <property type="entry name" value="Prot_kinase_dom"/>
</dbReference>
<feature type="domain" description="Protein kinase" evidence="8">
    <location>
        <begin position="31"/>
        <end position="291"/>
    </location>
</feature>
<dbReference type="PROSITE" id="PS00108">
    <property type="entry name" value="PROTEIN_KINASE_ST"/>
    <property type="match status" value="1"/>
</dbReference>
<dbReference type="eggNOG" id="COG0515">
    <property type="taxonomic scope" value="Bacteria"/>
</dbReference>
<feature type="region of interest" description="Disordered" evidence="6">
    <location>
        <begin position="317"/>
        <end position="381"/>
    </location>
</feature>
<dbReference type="InParanoid" id="C7QEF6"/>
<dbReference type="EMBL" id="CP001700">
    <property type="protein sequence ID" value="ACU70847.1"/>
    <property type="molecule type" value="Genomic_DNA"/>
</dbReference>
<feature type="compositionally biased region" description="Low complexity" evidence="6">
    <location>
        <begin position="439"/>
        <end position="522"/>
    </location>
</feature>
<dbReference type="KEGG" id="cai:Caci_1927"/>
<name>C7QEF6_CATAD</name>
<feature type="binding site" evidence="5">
    <location>
        <position position="59"/>
    </location>
    <ligand>
        <name>ATP</name>
        <dbReference type="ChEBI" id="CHEBI:30616"/>
    </ligand>
</feature>
<keyword evidence="1" id="KW-0808">Transferase</keyword>
<evidence type="ECO:0000256" key="3">
    <source>
        <dbReference type="ARBA" id="ARBA00022777"/>
    </source>
</evidence>
<keyword evidence="3 9" id="KW-0418">Kinase</keyword>
<evidence type="ECO:0000256" key="1">
    <source>
        <dbReference type="ARBA" id="ARBA00022679"/>
    </source>
</evidence>
<feature type="transmembrane region" description="Helical" evidence="7">
    <location>
        <begin position="384"/>
        <end position="407"/>
    </location>
</feature>
<evidence type="ECO:0000313" key="9">
    <source>
        <dbReference type="EMBL" id="ACU70847.1"/>
    </source>
</evidence>
<dbReference type="PANTHER" id="PTHR43289">
    <property type="entry name" value="MITOGEN-ACTIVATED PROTEIN KINASE KINASE KINASE 20-RELATED"/>
    <property type="match status" value="1"/>
</dbReference>
<feature type="compositionally biased region" description="Low complexity" evidence="6">
    <location>
        <begin position="411"/>
        <end position="421"/>
    </location>
</feature>
<dbReference type="Gene3D" id="3.30.200.20">
    <property type="entry name" value="Phosphorylase Kinase, domain 1"/>
    <property type="match status" value="1"/>
</dbReference>
<dbReference type="CDD" id="cd14014">
    <property type="entry name" value="STKc_PknB_like"/>
    <property type="match status" value="1"/>
</dbReference>
<dbReference type="SUPFAM" id="SSF56112">
    <property type="entry name" value="Protein kinase-like (PK-like)"/>
    <property type="match status" value="1"/>
</dbReference>
<dbReference type="STRING" id="479433.Caci_1927"/>
<keyword evidence="7" id="KW-0472">Membrane</keyword>
<feature type="compositionally biased region" description="Polar residues" evidence="6">
    <location>
        <begin position="422"/>
        <end position="438"/>
    </location>
</feature>
<feature type="compositionally biased region" description="Basic and acidic residues" evidence="6">
    <location>
        <begin position="348"/>
        <end position="363"/>
    </location>
</feature>
<keyword evidence="2 5" id="KW-0547">Nucleotide-binding</keyword>
<evidence type="ECO:0000256" key="2">
    <source>
        <dbReference type="ARBA" id="ARBA00022741"/>
    </source>
</evidence>
<dbReference type="SMART" id="SM00220">
    <property type="entry name" value="S_TKc"/>
    <property type="match status" value="1"/>
</dbReference>
<sequence>MLDYYLYKRPIGEVREVEPLRAGDPRTVGPYVLIARLGSGGMGHVFLGRTRGGRTVAVKVVKAELAGDREFRRRFRQEVAAARLVSGRFTAPVVDADPEAATPWLATAYVSGLTLRAVVGAGALLPERSLRVLAYGLARALAEIHTAGVVHRDMKPSNVMLAVDGPHVIDFGISRVIAGADQTRTDIGTIIGSPGFMSPEQTRGQELTGATDVFSLGTVLAYAATGHNPFGGGPEHAVLYRIAHGEPDLTGVPDSLAPLVGMCLAKDPARRPSTAQIIGRMADSVPEGAWLPADLTAAIAQSAAEILDYEGIAVFPQPDSDPVTTPGLRPDPTLPLPTPANQPTARLDPVDVRTRARAADRNQELLGVSEPPQGRRRDEGGGSAGLVAGLLSVAVVAALATALVLVLHKGNSNPSSPPAASVGTSTSQSPLTFTARSKTASQTTQTAPTPTTASVPTPTTPASTASTTNAPSPTTSSAASTTQSTSAPSSPSSSASSSAPPSSSPSTSHSTAPQTAASSSHS</sequence>
<evidence type="ECO:0000256" key="7">
    <source>
        <dbReference type="SAM" id="Phobius"/>
    </source>
</evidence>
<dbReference type="PROSITE" id="PS50011">
    <property type="entry name" value="PROTEIN_KINASE_DOM"/>
    <property type="match status" value="1"/>
</dbReference>
<dbReference type="InterPro" id="IPR011009">
    <property type="entry name" value="Kinase-like_dom_sf"/>
</dbReference>